<gene>
    <name evidence="2" type="ORF">CPB84DRAFT_1840683</name>
</gene>
<accession>A0A9P5NYL9</accession>
<dbReference type="SUPFAM" id="SSF52540">
    <property type="entry name" value="P-loop containing nucleoside triphosphate hydrolases"/>
    <property type="match status" value="1"/>
</dbReference>
<feature type="region of interest" description="Disordered" evidence="1">
    <location>
        <begin position="175"/>
        <end position="197"/>
    </location>
</feature>
<dbReference type="PANTHER" id="PTHR23389">
    <property type="entry name" value="CHROMOSOME TRANSMISSION FIDELITY FACTOR 18"/>
    <property type="match status" value="1"/>
</dbReference>
<feature type="compositionally biased region" description="Polar residues" evidence="1">
    <location>
        <begin position="175"/>
        <end position="184"/>
    </location>
</feature>
<protein>
    <recommendedName>
        <fullName evidence="4">AAA+ ATPase domain-containing protein</fullName>
    </recommendedName>
</protein>
<evidence type="ECO:0000313" key="3">
    <source>
        <dbReference type="Proteomes" id="UP000724874"/>
    </source>
</evidence>
<dbReference type="EMBL" id="JADNYJ010000001">
    <property type="protein sequence ID" value="KAF8913903.1"/>
    <property type="molecule type" value="Genomic_DNA"/>
</dbReference>
<dbReference type="GO" id="GO:0003677">
    <property type="term" value="F:DNA binding"/>
    <property type="evidence" value="ECO:0007669"/>
    <property type="project" value="TreeGrafter"/>
</dbReference>
<dbReference type="Gene3D" id="3.40.50.300">
    <property type="entry name" value="P-loop containing nucleotide triphosphate hydrolases"/>
    <property type="match status" value="1"/>
</dbReference>
<evidence type="ECO:0000256" key="1">
    <source>
        <dbReference type="SAM" id="MobiDB-lite"/>
    </source>
</evidence>
<dbReference type="GO" id="GO:0005634">
    <property type="term" value="C:nucleus"/>
    <property type="evidence" value="ECO:0007669"/>
    <property type="project" value="TreeGrafter"/>
</dbReference>
<organism evidence="2 3">
    <name type="scientific">Gymnopilus junonius</name>
    <name type="common">Spectacular rustgill mushroom</name>
    <name type="synonym">Gymnopilus spectabilis subsp. junonius</name>
    <dbReference type="NCBI Taxonomy" id="109634"/>
    <lineage>
        <taxon>Eukaryota</taxon>
        <taxon>Fungi</taxon>
        <taxon>Dikarya</taxon>
        <taxon>Basidiomycota</taxon>
        <taxon>Agaricomycotina</taxon>
        <taxon>Agaricomycetes</taxon>
        <taxon>Agaricomycetidae</taxon>
        <taxon>Agaricales</taxon>
        <taxon>Agaricineae</taxon>
        <taxon>Hymenogastraceae</taxon>
        <taxon>Gymnopilus</taxon>
    </lineage>
</organism>
<evidence type="ECO:0000313" key="2">
    <source>
        <dbReference type="EMBL" id="KAF8913903.1"/>
    </source>
</evidence>
<dbReference type="Proteomes" id="UP000724874">
    <property type="component" value="Unassembled WGS sequence"/>
</dbReference>
<feature type="region of interest" description="Disordered" evidence="1">
    <location>
        <begin position="230"/>
        <end position="280"/>
    </location>
</feature>
<dbReference type="InterPro" id="IPR027417">
    <property type="entry name" value="P-loop_NTPase"/>
</dbReference>
<proteinExistence type="predicted"/>
<feature type="region of interest" description="Disordered" evidence="1">
    <location>
        <begin position="533"/>
        <end position="558"/>
    </location>
</feature>
<keyword evidence="3" id="KW-1185">Reference proteome</keyword>
<feature type="compositionally biased region" description="Polar residues" evidence="1">
    <location>
        <begin position="38"/>
        <end position="61"/>
    </location>
</feature>
<sequence>MVLDKRKGPSTRIELTANKGTLKQKTLLDSFLVKTVTKSGPVSQTSAESDDTPSTASTISSCDEGAASSETTDPTALPSINASLNTEVEKKLVDLTGDGNVDLEQHTTVPVSRRSPSITIVEDDQVADTTKFILGGFNIQRGRPEGCAQDHPIVIDSSPIQAASGTPKPIHPFFTTKSKTSASPSRPHHSTRKPKDISCAQAAPYPTAVSQHVRGPQTSFQITGLHIPRRGSRQTETTIEGRPKYSFLKQHGTVVNTPPEPSKRRASDTPKEPSSYDIPVEHTSSYPAIARIVNGVFEGSPTSRRPWSDKWRPLSAQEVLGNEKSAIYLRNWLRALELQLEDNTWPFLPGEQRLDEVKKNTKAPVRGTKRPRIVRAVTKSRKRSRVDSDEEDDSWIVYDDESEEEVLHDEENDDILAGISASSQSSAVPDVSHLVTGGKDLGQLHNTILLSGPSGSGKTACVYACAEELGWDVFEVYPGVGRRNGANVDNLIGEVGKNHLVVQNVRSSNDGLKSFLSQKKTTTAVPVQTSPSIGDLLQSYSPRKKPQSKDTFEPGDSANYARPIRQSLILLEEVDILYKEDANFWITVTRIIKDCKRPVICTCNDISLVPTADLPLQSVIRFSHCPVDVATSYLQALCSAEGYSISRDTISQLYEGGLNPDRNRQRIRASKRPDLRRTINELQIQCSMLSGSDAQFRGERHEETVSGKGRPGYQ</sequence>
<feature type="compositionally biased region" description="Basic and acidic residues" evidence="1">
    <location>
        <begin position="261"/>
        <end position="271"/>
    </location>
</feature>
<evidence type="ECO:0008006" key="4">
    <source>
        <dbReference type="Google" id="ProtNLM"/>
    </source>
</evidence>
<comment type="caution">
    <text evidence="2">The sequence shown here is derived from an EMBL/GenBank/DDBJ whole genome shotgun (WGS) entry which is preliminary data.</text>
</comment>
<dbReference type="AlphaFoldDB" id="A0A9P5NYL9"/>
<dbReference type="OrthoDB" id="9996895at2759"/>
<name>A0A9P5NYL9_GYMJU</name>
<feature type="region of interest" description="Disordered" evidence="1">
    <location>
        <begin position="38"/>
        <end position="78"/>
    </location>
</feature>
<reference evidence="2" key="1">
    <citation type="submission" date="2020-11" db="EMBL/GenBank/DDBJ databases">
        <authorList>
            <consortium name="DOE Joint Genome Institute"/>
            <person name="Ahrendt S."/>
            <person name="Riley R."/>
            <person name="Andreopoulos W."/>
            <person name="LaButti K."/>
            <person name="Pangilinan J."/>
            <person name="Ruiz-duenas F.J."/>
            <person name="Barrasa J.M."/>
            <person name="Sanchez-Garcia M."/>
            <person name="Camarero S."/>
            <person name="Miyauchi S."/>
            <person name="Serrano A."/>
            <person name="Linde D."/>
            <person name="Babiker R."/>
            <person name="Drula E."/>
            <person name="Ayuso-Fernandez I."/>
            <person name="Pacheco R."/>
            <person name="Padilla G."/>
            <person name="Ferreira P."/>
            <person name="Barriuso J."/>
            <person name="Kellner H."/>
            <person name="Castanera R."/>
            <person name="Alfaro M."/>
            <person name="Ramirez L."/>
            <person name="Pisabarro A.G."/>
            <person name="Kuo A."/>
            <person name="Tritt A."/>
            <person name="Lipzen A."/>
            <person name="He G."/>
            <person name="Yan M."/>
            <person name="Ng V."/>
            <person name="Cullen D."/>
            <person name="Martin F."/>
            <person name="Rosso M.-N."/>
            <person name="Henrissat B."/>
            <person name="Hibbett D."/>
            <person name="Martinez A.T."/>
            <person name="Grigoriev I.V."/>
        </authorList>
    </citation>
    <scope>NUCLEOTIDE SEQUENCE</scope>
    <source>
        <strain evidence="2">AH 44721</strain>
    </source>
</reference>
<feature type="compositionally biased region" description="Polar residues" evidence="1">
    <location>
        <begin position="68"/>
        <end position="78"/>
    </location>
</feature>
<dbReference type="PANTHER" id="PTHR23389:SF21">
    <property type="entry name" value="ATPASE FAMILY AAA DOMAIN-CONTAINING PROTEIN 5"/>
    <property type="match status" value="1"/>
</dbReference>